<evidence type="ECO:0000313" key="2">
    <source>
        <dbReference type="EMBL" id="KAF2691186.1"/>
    </source>
</evidence>
<keyword evidence="3" id="KW-1185">Reference proteome</keyword>
<evidence type="ECO:0000256" key="1">
    <source>
        <dbReference type="SAM" id="MobiDB-lite"/>
    </source>
</evidence>
<dbReference type="AlphaFoldDB" id="A0A6G1JL24"/>
<proteinExistence type="predicted"/>
<evidence type="ECO:0000313" key="3">
    <source>
        <dbReference type="Proteomes" id="UP000799291"/>
    </source>
</evidence>
<feature type="region of interest" description="Disordered" evidence="1">
    <location>
        <begin position="56"/>
        <end position="83"/>
    </location>
</feature>
<feature type="region of interest" description="Disordered" evidence="1">
    <location>
        <begin position="1"/>
        <end position="34"/>
    </location>
</feature>
<protein>
    <submittedName>
        <fullName evidence="2">Uncharacterized protein</fullName>
    </submittedName>
</protein>
<feature type="compositionally biased region" description="Pro residues" evidence="1">
    <location>
        <begin position="1"/>
        <end position="10"/>
    </location>
</feature>
<accession>A0A6G1JL24</accession>
<sequence length="162" mass="17845">MNMHPLPPAPTRVGHTRASPLHAHNPPLLHDHFGNNSPRSTSLLLAPSIHSFLLEQRIPSTPKSNSGRKSKSQMILHKSPVSPKPFTRPWSVFRPRSCNLSATESAVLEFRCACAFSVSGRSSLHHLPSGRLLLLVIGNSWHGAITDVPQTTRNFPSSCQQR</sequence>
<name>A0A6G1JL24_9PLEO</name>
<reference evidence="2" key="1">
    <citation type="journal article" date="2020" name="Stud. Mycol.">
        <title>101 Dothideomycetes genomes: a test case for predicting lifestyles and emergence of pathogens.</title>
        <authorList>
            <person name="Haridas S."/>
            <person name="Albert R."/>
            <person name="Binder M."/>
            <person name="Bloem J."/>
            <person name="Labutti K."/>
            <person name="Salamov A."/>
            <person name="Andreopoulos B."/>
            <person name="Baker S."/>
            <person name="Barry K."/>
            <person name="Bills G."/>
            <person name="Bluhm B."/>
            <person name="Cannon C."/>
            <person name="Castanera R."/>
            <person name="Culley D."/>
            <person name="Daum C."/>
            <person name="Ezra D."/>
            <person name="Gonzalez J."/>
            <person name="Henrissat B."/>
            <person name="Kuo A."/>
            <person name="Liang C."/>
            <person name="Lipzen A."/>
            <person name="Lutzoni F."/>
            <person name="Magnuson J."/>
            <person name="Mondo S."/>
            <person name="Nolan M."/>
            <person name="Ohm R."/>
            <person name="Pangilinan J."/>
            <person name="Park H.-J."/>
            <person name="Ramirez L."/>
            <person name="Alfaro M."/>
            <person name="Sun H."/>
            <person name="Tritt A."/>
            <person name="Yoshinaga Y."/>
            <person name="Zwiers L.-H."/>
            <person name="Turgeon B."/>
            <person name="Goodwin S."/>
            <person name="Spatafora J."/>
            <person name="Crous P."/>
            <person name="Grigoriev I."/>
        </authorList>
    </citation>
    <scope>NUCLEOTIDE SEQUENCE</scope>
    <source>
        <strain evidence="2">CBS 122367</strain>
    </source>
</reference>
<organism evidence="2 3">
    <name type="scientific">Lentithecium fluviatile CBS 122367</name>
    <dbReference type="NCBI Taxonomy" id="1168545"/>
    <lineage>
        <taxon>Eukaryota</taxon>
        <taxon>Fungi</taxon>
        <taxon>Dikarya</taxon>
        <taxon>Ascomycota</taxon>
        <taxon>Pezizomycotina</taxon>
        <taxon>Dothideomycetes</taxon>
        <taxon>Pleosporomycetidae</taxon>
        <taxon>Pleosporales</taxon>
        <taxon>Massarineae</taxon>
        <taxon>Lentitheciaceae</taxon>
        <taxon>Lentithecium</taxon>
    </lineage>
</organism>
<gene>
    <name evidence="2" type="ORF">K458DRAFT_412496</name>
</gene>
<dbReference type="EMBL" id="MU005570">
    <property type="protein sequence ID" value="KAF2691186.1"/>
    <property type="molecule type" value="Genomic_DNA"/>
</dbReference>
<dbReference type="Proteomes" id="UP000799291">
    <property type="component" value="Unassembled WGS sequence"/>
</dbReference>